<organism evidence="1">
    <name type="scientific">viral metagenome</name>
    <dbReference type="NCBI Taxonomy" id="1070528"/>
    <lineage>
        <taxon>unclassified sequences</taxon>
        <taxon>metagenomes</taxon>
        <taxon>organismal metagenomes</taxon>
    </lineage>
</organism>
<reference evidence="1" key="1">
    <citation type="journal article" date="2020" name="Nature">
        <title>Giant virus diversity and host interactions through global metagenomics.</title>
        <authorList>
            <person name="Schulz F."/>
            <person name="Roux S."/>
            <person name="Paez-Espino D."/>
            <person name="Jungbluth S."/>
            <person name="Walsh D.A."/>
            <person name="Denef V.J."/>
            <person name="McMahon K.D."/>
            <person name="Konstantinidis K.T."/>
            <person name="Eloe-Fadrosh E.A."/>
            <person name="Kyrpides N.C."/>
            <person name="Woyke T."/>
        </authorList>
    </citation>
    <scope>NUCLEOTIDE SEQUENCE</scope>
    <source>
        <strain evidence="1">GVMAG-M-3300010160-4</strain>
    </source>
</reference>
<proteinExistence type="predicted"/>
<name>A0A6C0BE65_9ZZZZ</name>
<protein>
    <submittedName>
        <fullName evidence="1">Uncharacterized protein</fullName>
    </submittedName>
</protein>
<dbReference type="EMBL" id="MN739125">
    <property type="protein sequence ID" value="QHS90084.1"/>
    <property type="molecule type" value="Genomic_DNA"/>
</dbReference>
<dbReference type="AlphaFoldDB" id="A0A6C0BE65"/>
<sequence>MEIKSFSSAITLAINASEELCSLTGNDDRNNPHFWAKTLKSFSKAITTKTVNEYLKNNTPESERFLGLKEKFRRLLEDDFTGDFKKPLFIKDGDKKKVNDEWLRIDGDISESEFCVEDLSQDASINRNRGLIINIFTPNEEQVKKGSIKIELALSEIYRASIYVDKHIIKKPRYPYVILYAIYNCIKYSLPEDSQNPQINTIIEDLYSRRADLLDKDQTSIDKAISSVKSQFTDVIGDNKEAFGGMMKQIKDGLEELTDDSIDQIAEEAHGAINAFAKNKNGDISQIISCLTGADTKHVEETMKSVGLHENNIRRIVDVASGTGDRKSNSDLLSSVPSDIDKFING</sequence>
<evidence type="ECO:0000313" key="1">
    <source>
        <dbReference type="EMBL" id="QHS90084.1"/>
    </source>
</evidence>
<accession>A0A6C0BE65</accession>